<dbReference type="Proteomes" id="UP000054698">
    <property type="component" value="Unassembled WGS sequence"/>
</dbReference>
<dbReference type="InterPro" id="IPR039143">
    <property type="entry name" value="GNPNAT1-like"/>
</dbReference>
<feature type="domain" description="N-acetyltransferase" evidence="1">
    <location>
        <begin position="2"/>
        <end position="147"/>
    </location>
</feature>
<dbReference type="EMBL" id="UASS01000040">
    <property type="protein sequence ID" value="SPX62760.1"/>
    <property type="molecule type" value="Genomic_DNA"/>
</dbReference>
<evidence type="ECO:0000313" key="3">
    <source>
        <dbReference type="EMBL" id="SPX62760.1"/>
    </source>
</evidence>
<proteinExistence type="predicted"/>
<name>A0A0W0TK65_9GAMM</name>
<sequence length="147" mass="16582">MTIIRSAAKQDATALLPLLEQLGYPQNLEDIENRIALFTQQDVYGIAVAEHNKKIIACIAWSTSTIFVSSKIRIHVEALVVDNQYRGQGIGKKLMHFLEGYAKVFCPCIIDLTSGQRRAEDGSHDFYKKLGYLNEGSTAKLYFRKEL</sequence>
<dbReference type="InterPro" id="IPR016181">
    <property type="entry name" value="Acyl_CoA_acyltransferase"/>
</dbReference>
<dbReference type="PROSITE" id="PS51186">
    <property type="entry name" value="GNAT"/>
    <property type="match status" value="1"/>
</dbReference>
<evidence type="ECO:0000259" key="1">
    <source>
        <dbReference type="PROSITE" id="PS51186"/>
    </source>
</evidence>
<reference evidence="3 5" key="2">
    <citation type="submission" date="2018-06" db="EMBL/GenBank/DDBJ databases">
        <authorList>
            <consortium name="Pathogen Informatics"/>
            <person name="Doyle S."/>
        </authorList>
    </citation>
    <scope>NUCLEOTIDE SEQUENCE [LARGE SCALE GENOMIC DNA]</scope>
    <source>
        <strain evidence="3 5">NCTC12022</strain>
    </source>
</reference>
<accession>A0A0W0TK65</accession>
<dbReference type="PANTHER" id="PTHR13355">
    <property type="entry name" value="GLUCOSAMINE 6-PHOSPHATE N-ACETYLTRANSFERASE"/>
    <property type="match status" value="1"/>
</dbReference>
<dbReference type="PATRIC" id="fig|453.4.peg.3524"/>
<keyword evidence="4" id="KW-1185">Reference proteome</keyword>
<dbReference type="Pfam" id="PF13508">
    <property type="entry name" value="Acetyltransf_7"/>
    <property type="match status" value="1"/>
</dbReference>
<dbReference type="GO" id="GO:0008080">
    <property type="term" value="F:N-acetyltransferase activity"/>
    <property type="evidence" value="ECO:0007669"/>
    <property type="project" value="TreeGrafter"/>
</dbReference>
<dbReference type="STRING" id="453.Lfee_3238"/>
<dbReference type="PANTHER" id="PTHR13355:SF15">
    <property type="entry name" value="GCN5-RELATED N-ACETYLTRANSFERASE 3, CHLOROPLASTIC"/>
    <property type="match status" value="1"/>
</dbReference>
<dbReference type="InterPro" id="IPR000182">
    <property type="entry name" value="GNAT_dom"/>
</dbReference>
<dbReference type="EMBL" id="LNYB01000085">
    <property type="protein sequence ID" value="KTC95573.1"/>
    <property type="molecule type" value="Genomic_DNA"/>
</dbReference>
<dbReference type="RefSeq" id="WP_058448012.1">
    <property type="nucleotide sequence ID" value="NZ_CAAAHT010000029.1"/>
</dbReference>
<reference evidence="2 4" key="1">
    <citation type="submission" date="2015-11" db="EMBL/GenBank/DDBJ databases">
        <title>Genomic analysis of 38 Legionella species identifies large and diverse effector repertoires.</title>
        <authorList>
            <person name="Burstein D."/>
            <person name="Amaro F."/>
            <person name="Zusman T."/>
            <person name="Lifshitz Z."/>
            <person name="Cohen O."/>
            <person name="Gilbert J.A."/>
            <person name="Pupko T."/>
            <person name="Shuman H.A."/>
            <person name="Segal G."/>
        </authorList>
    </citation>
    <scope>NUCLEOTIDE SEQUENCE [LARGE SCALE GENOMIC DNA]</scope>
    <source>
        <strain evidence="2 4">WO-44C</strain>
    </source>
</reference>
<evidence type="ECO:0000313" key="5">
    <source>
        <dbReference type="Proteomes" id="UP000251942"/>
    </source>
</evidence>
<dbReference type="CDD" id="cd04301">
    <property type="entry name" value="NAT_SF"/>
    <property type="match status" value="1"/>
</dbReference>
<dbReference type="Gene3D" id="3.40.630.30">
    <property type="match status" value="1"/>
</dbReference>
<organism evidence="2 4">
    <name type="scientific">Legionella feeleii</name>
    <dbReference type="NCBI Taxonomy" id="453"/>
    <lineage>
        <taxon>Bacteria</taxon>
        <taxon>Pseudomonadati</taxon>
        <taxon>Pseudomonadota</taxon>
        <taxon>Gammaproteobacteria</taxon>
        <taxon>Legionellales</taxon>
        <taxon>Legionellaceae</taxon>
        <taxon>Legionella</taxon>
    </lineage>
</organism>
<dbReference type="SUPFAM" id="SSF55729">
    <property type="entry name" value="Acyl-CoA N-acyltransferases (Nat)"/>
    <property type="match status" value="1"/>
</dbReference>
<gene>
    <name evidence="2" type="ORF">Lfee_3238</name>
    <name evidence="3" type="ORF">NCTC12022_03525</name>
</gene>
<dbReference type="AlphaFoldDB" id="A0A0W0TK65"/>
<protein>
    <submittedName>
        <fullName evidence="2 3">Acetyltransferase</fullName>
    </submittedName>
</protein>
<evidence type="ECO:0000313" key="2">
    <source>
        <dbReference type="EMBL" id="KTC95573.1"/>
    </source>
</evidence>
<dbReference type="Proteomes" id="UP000251942">
    <property type="component" value="Unassembled WGS sequence"/>
</dbReference>
<dbReference type="OrthoDB" id="6456007at2"/>
<keyword evidence="2" id="KW-0808">Transferase</keyword>
<evidence type="ECO:0000313" key="4">
    <source>
        <dbReference type="Proteomes" id="UP000054698"/>
    </source>
</evidence>